<keyword evidence="2" id="KW-0012">Acyltransferase</keyword>
<dbReference type="InterPro" id="IPR051531">
    <property type="entry name" value="N-acetyltransferase"/>
</dbReference>
<dbReference type="Proteomes" id="UP001595711">
    <property type="component" value="Unassembled WGS sequence"/>
</dbReference>
<accession>A0ABV7VKH1</accession>
<sequence>MSKPLPVLETDRLILRPPQAEDFEPWAAFVADAEVQRFIGGAQERAVAWRMLRLMAGAWAMDGFGMFSVLEKASGCWIGRLGPWCPADWPGTEVGWALVRDAWGKGYAIESATAAIDWAFDNLGWTEVVHTIAPENVNSQAVAKRLGSTILRDGWLPAPINSATVVWGQSREQWMGRRRSA</sequence>
<dbReference type="Pfam" id="PF13302">
    <property type="entry name" value="Acetyltransf_3"/>
    <property type="match status" value="1"/>
</dbReference>
<organism evidence="2 3">
    <name type="scientific">Ferrovibrio xuzhouensis</name>
    <dbReference type="NCBI Taxonomy" id="1576914"/>
    <lineage>
        <taxon>Bacteria</taxon>
        <taxon>Pseudomonadati</taxon>
        <taxon>Pseudomonadota</taxon>
        <taxon>Alphaproteobacteria</taxon>
        <taxon>Rhodospirillales</taxon>
        <taxon>Rhodospirillaceae</taxon>
        <taxon>Ferrovibrio</taxon>
    </lineage>
</organism>
<proteinExistence type="predicted"/>
<name>A0ABV7VKH1_9PROT</name>
<keyword evidence="2" id="KW-0808">Transferase</keyword>
<dbReference type="RefSeq" id="WP_379727661.1">
    <property type="nucleotide sequence ID" value="NZ_JBHRYJ010000003.1"/>
</dbReference>
<dbReference type="PROSITE" id="PS51186">
    <property type="entry name" value="GNAT"/>
    <property type="match status" value="1"/>
</dbReference>
<gene>
    <name evidence="2" type="ORF">ACFOOQ_13830</name>
</gene>
<dbReference type="InterPro" id="IPR016181">
    <property type="entry name" value="Acyl_CoA_acyltransferase"/>
</dbReference>
<protein>
    <submittedName>
        <fullName evidence="2">GNAT family N-acetyltransferase</fullName>
        <ecNumber evidence="2">2.3.-.-</ecNumber>
    </submittedName>
</protein>
<dbReference type="EMBL" id="JBHRYJ010000003">
    <property type="protein sequence ID" value="MFC3676633.1"/>
    <property type="molecule type" value="Genomic_DNA"/>
</dbReference>
<reference evidence="3" key="1">
    <citation type="journal article" date="2019" name="Int. J. Syst. Evol. Microbiol.">
        <title>The Global Catalogue of Microorganisms (GCM) 10K type strain sequencing project: providing services to taxonomists for standard genome sequencing and annotation.</title>
        <authorList>
            <consortium name="The Broad Institute Genomics Platform"/>
            <consortium name="The Broad Institute Genome Sequencing Center for Infectious Disease"/>
            <person name="Wu L."/>
            <person name="Ma J."/>
        </authorList>
    </citation>
    <scope>NUCLEOTIDE SEQUENCE [LARGE SCALE GENOMIC DNA]</scope>
    <source>
        <strain evidence="3">KCTC 42182</strain>
    </source>
</reference>
<evidence type="ECO:0000313" key="2">
    <source>
        <dbReference type="EMBL" id="MFC3676633.1"/>
    </source>
</evidence>
<dbReference type="Gene3D" id="3.40.630.30">
    <property type="match status" value="1"/>
</dbReference>
<keyword evidence="3" id="KW-1185">Reference proteome</keyword>
<dbReference type="GO" id="GO:0016746">
    <property type="term" value="F:acyltransferase activity"/>
    <property type="evidence" value="ECO:0007669"/>
    <property type="project" value="UniProtKB-KW"/>
</dbReference>
<evidence type="ECO:0000313" key="3">
    <source>
        <dbReference type="Proteomes" id="UP001595711"/>
    </source>
</evidence>
<evidence type="ECO:0000259" key="1">
    <source>
        <dbReference type="PROSITE" id="PS51186"/>
    </source>
</evidence>
<dbReference type="PANTHER" id="PTHR43792:SF1">
    <property type="entry name" value="N-ACETYLTRANSFERASE DOMAIN-CONTAINING PROTEIN"/>
    <property type="match status" value="1"/>
</dbReference>
<dbReference type="PANTHER" id="PTHR43792">
    <property type="entry name" value="GNAT FAMILY, PUTATIVE (AFU_ORTHOLOGUE AFUA_3G00765)-RELATED-RELATED"/>
    <property type="match status" value="1"/>
</dbReference>
<dbReference type="SUPFAM" id="SSF55729">
    <property type="entry name" value="Acyl-CoA N-acyltransferases (Nat)"/>
    <property type="match status" value="1"/>
</dbReference>
<feature type="domain" description="N-acetyltransferase" evidence="1">
    <location>
        <begin position="13"/>
        <end position="172"/>
    </location>
</feature>
<dbReference type="InterPro" id="IPR000182">
    <property type="entry name" value="GNAT_dom"/>
</dbReference>
<dbReference type="EC" id="2.3.-.-" evidence="2"/>
<comment type="caution">
    <text evidence="2">The sequence shown here is derived from an EMBL/GenBank/DDBJ whole genome shotgun (WGS) entry which is preliminary data.</text>
</comment>